<protein>
    <submittedName>
        <fullName evidence="2">Uncharacterized protein</fullName>
    </submittedName>
</protein>
<dbReference type="OrthoDB" id="5026379at2759"/>
<keyword evidence="3" id="KW-1185">Reference proteome</keyword>
<dbReference type="Proteomes" id="UP000730481">
    <property type="component" value="Unassembled WGS sequence"/>
</dbReference>
<dbReference type="AlphaFoldDB" id="A0A9P5E0M7"/>
<evidence type="ECO:0000256" key="1">
    <source>
        <dbReference type="SAM" id="Coils"/>
    </source>
</evidence>
<accession>A0A9P5E0M7</accession>
<reference evidence="2" key="2">
    <citation type="submission" date="2020-02" db="EMBL/GenBank/DDBJ databases">
        <title>Identification and distribution of gene clusters putatively required for synthesis of sphingolipid metabolism inhibitors in phylogenetically diverse species of the filamentous fungus Fusarium.</title>
        <authorList>
            <person name="Kim H.-S."/>
            <person name="Busman M."/>
            <person name="Brown D.W."/>
            <person name="Divon H."/>
            <person name="Uhlig S."/>
            <person name="Proctor R.H."/>
        </authorList>
    </citation>
    <scope>NUCLEOTIDE SEQUENCE</scope>
    <source>
        <strain evidence="2">NRRL 25174</strain>
    </source>
</reference>
<evidence type="ECO:0000313" key="3">
    <source>
        <dbReference type="Proteomes" id="UP000730481"/>
    </source>
</evidence>
<keyword evidence="1" id="KW-0175">Coiled coil</keyword>
<comment type="caution">
    <text evidence="2">The sequence shown here is derived from an EMBL/GenBank/DDBJ whole genome shotgun (WGS) entry which is preliminary data.</text>
</comment>
<feature type="coiled-coil region" evidence="1">
    <location>
        <begin position="223"/>
        <end position="305"/>
    </location>
</feature>
<evidence type="ECO:0000313" key="2">
    <source>
        <dbReference type="EMBL" id="KAF4344352.1"/>
    </source>
</evidence>
<reference evidence="2" key="1">
    <citation type="journal article" date="2017" name="Mycologia">
        <title>Fusarium algeriense, sp. nov., a novel toxigenic crown rot pathogen of durum wheat from Algeria is nested in the Fusarium burgessii species complex.</title>
        <authorList>
            <person name="Laraba I."/>
            <person name="Keddad A."/>
            <person name="Boureghda H."/>
            <person name="Abdallah N."/>
            <person name="Vaughan M.M."/>
            <person name="Proctor R.H."/>
            <person name="Busman M."/>
            <person name="O'Donnell K."/>
        </authorList>
    </citation>
    <scope>NUCLEOTIDE SEQUENCE</scope>
    <source>
        <strain evidence="2">NRRL 25174</strain>
    </source>
</reference>
<organism evidence="2 3">
    <name type="scientific">Fusarium beomiforme</name>
    <dbReference type="NCBI Taxonomy" id="44412"/>
    <lineage>
        <taxon>Eukaryota</taxon>
        <taxon>Fungi</taxon>
        <taxon>Dikarya</taxon>
        <taxon>Ascomycota</taxon>
        <taxon>Pezizomycotina</taxon>
        <taxon>Sordariomycetes</taxon>
        <taxon>Hypocreomycetidae</taxon>
        <taxon>Hypocreales</taxon>
        <taxon>Nectriaceae</taxon>
        <taxon>Fusarium</taxon>
        <taxon>Fusarium burgessii species complex</taxon>
    </lineage>
</organism>
<sequence length="343" mass="39072">MPKERVDMRLLAMKAMEGQTDSSQTDVAMTNVETCVDIHNAQVFCLFSDVTALDVGPRAVDSGAHVSISKLSLDCSLGRFQVLKAKYPDTSSAREGNVGVPYPQFFLSNIRPYCLEVVSWALVSLQHTVWGLSRWSIDLLWDWKTEFSGRGTRGPEVHIENETPVTGNSTVQHIAEIKARLDKHEEAMGENEELANIAGGKVSDMEQEIKSMNNYVEKEVHRLRKYCKKLEEFSDDLDDFSRNDSNSWDRFRKTYGKDMMSKEVKSLTNQKLMLEKQIEAQASTIKAQKESMDKMQRRLDTLESIVHKHMYDETEKQLGSMNVSTFSYRVSGNGNGIVRRHEE</sequence>
<proteinExistence type="predicted"/>
<name>A0A9P5E0M7_9HYPO</name>
<gene>
    <name evidence="2" type="ORF">FBEOM_1746</name>
</gene>
<dbReference type="EMBL" id="PVQB02000059">
    <property type="protein sequence ID" value="KAF4344352.1"/>
    <property type="molecule type" value="Genomic_DNA"/>
</dbReference>